<evidence type="ECO:0000256" key="2">
    <source>
        <dbReference type="PROSITE-ProRule" id="PRU00335"/>
    </source>
</evidence>
<protein>
    <submittedName>
        <fullName evidence="4">TetR-like C-terminal domain-containing protein</fullName>
    </submittedName>
</protein>
<dbReference type="InterPro" id="IPR050624">
    <property type="entry name" value="HTH-type_Tx_Regulator"/>
</dbReference>
<reference evidence="5" key="1">
    <citation type="submission" date="2023-07" db="EMBL/GenBank/DDBJ databases">
        <title>30 novel species of actinomycetes from the DSMZ collection.</title>
        <authorList>
            <person name="Nouioui I."/>
        </authorList>
    </citation>
    <scope>NUCLEOTIDE SEQUENCE [LARGE SCALE GENOMIC DNA]</scope>
    <source>
        <strain evidence="5">DSM 46792</strain>
    </source>
</reference>
<dbReference type="InterPro" id="IPR001647">
    <property type="entry name" value="HTH_TetR"/>
</dbReference>
<sequence length="207" mass="23358">MTSVEDRRVRRSRRAMRSALVELTLEKGFGAVTIDEVAARADVARATFYAHYRDKEELLIDVVRDLTADRERLLPAVEQARSEGFTGLPVRYIFEHAEQQRPVYQVVLRGEGDGRALREFVYLTSARVERVFRDRADQLGVTPRVPVDVLAQAWTGELVGVLSWWVDNDTGYDAEEITGYVRDLSAYGRVWASGLPLGHPSAAPDHD</sequence>
<comment type="caution">
    <text evidence="4">The sequence shown here is derived from an EMBL/GenBank/DDBJ whole genome shotgun (WGS) entry which is preliminary data.</text>
</comment>
<evidence type="ECO:0000256" key="1">
    <source>
        <dbReference type="ARBA" id="ARBA00023125"/>
    </source>
</evidence>
<accession>A0ABU2KCY2</accession>
<dbReference type="Pfam" id="PF00440">
    <property type="entry name" value="TetR_N"/>
    <property type="match status" value="1"/>
</dbReference>
<dbReference type="SUPFAM" id="SSF46689">
    <property type="entry name" value="Homeodomain-like"/>
    <property type="match status" value="1"/>
</dbReference>
<gene>
    <name evidence="4" type="ORF">RM425_19150</name>
</gene>
<keyword evidence="1 2" id="KW-0238">DNA-binding</keyword>
<name>A0ABU2KCY2_9ACTN</name>
<feature type="DNA-binding region" description="H-T-H motif" evidence="2">
    <location>
        <begin position="33"/>
        <end position="52"/>
    </location>
</feature>
<evidence type="ECO:0000313" key="5">
    <source>
        <dbReference type="Proteomes" id="UP001183222"/>
    </source>
</evidence>
<evidence type="ECO:0000313" key="4">
    <source>
        <dbReference type="EMBL" id="MDT0278022.1"/>
    </source>
</evidence>
<dbReference type="Pfam" id="PF14278">
    <property type="entry name" value="TetR_C_8"/>
    <property type="match status" value="1"/>
</dbReference>
<dbReference type="EMBL" id="JAVREI010000018">
    <property type="protein sequence ID" value="MDT0278022.1"/>
    <property type="molecule type" value="Genomic_DNA"/>
</dbReference>
<dbReference type="RefSeq" id="WP_311346821.1">
    <property type="nucleotide sequence ID" value="NZ_JAVREI010000018.1"/>
</dbReference>
<dbReference type="PRINTS" id="PR00455">
    <property type="entry name" value="HTHTETR"/>
</dbReference>
<dbReference type="PROSITE" id="PS50977">
    <property type="entry name" value="HTH_TETR_2"/>
    <property type="match status" value="1"/>
</dbReference>
<dbReference type="InterPro" id="IPR039532">
    <property type="entry name" value="TetR_C_Firmicutes"/>
</dbReference>
<keyword evidence="5" id="KW-1185">Reference proteome</keyword>
<dbReference type="InterPro" id="IPR009057">
    <property type="entry name" value="Homeodomain-like_sf"/>
</dbReference>
<dbReference type="Proteomes" id="UP001183222">
    <property type="component" value="Unassembled WGS sequence"/>
</dbReference>
<proteinExistence type="predicted"/>
<feature type="domain" description="HTH tetR-type" evidence="3">
    <location>
        <begin position="10"/>
        <end position="70"/>
    </location>
</feature>
<dbReference type="PANTHER" id="PTHR43479">
    <property type="entry name" value="ACREF/ENVCD OPERON REPRESSOR-RELATED"/>
    <property type="match status" value="1"/>
</dbReference>
<evidence type="ECO:0000259" key="3">
    <source>
        <dbReference type="PROSITE" id="PS50977"/>
    </source>
</evidence>
<dbReference type="Gene3D" id="1.10.357.10">
    <property type="entry name" value="Tetracycline Repressor, domain 2"/>
    <property type="match status" value="1"/>
</dbReference>
<organism evidence="4 5">
    <name type="scientific">Blastococcus goldschmidtiae</name>
    <dbReference type="NCBI Taxonomy" id="3075546"/>
    <lineage>
        <taxon>Bacteria</taxon>
        <taxon>Bacillati</taxon>
        <taxon>Actinomycetota</taxon>
        <taxon>Actinomycetes</taxon>
        <taxon>Geodermatophilales</taxon>
        <taxon>Geodermatophilaceae</taxon>
        <taxon>Blastococcus</taxon>
    </lineage>
</organism>
<dbReference type="PANTHER" id="PTHR43479:SF7">
    <property type="entry name" value="TETR-FAMILY TRANSCRIPTIONAL REGULATOR"/>
    <property type="match status" value="1"/>
</dbReference>